<gene>
    <name evidence="2" type="ORF">GCM10007392_32960</name>
</gene>
<protein>
    <recommendedName>
        <fullName evidence="1">Lysozyme inhibitor LprI-like N-terminal domain-containing protein</fullName>
    </recommendedName>
</protein>
<dbReference type="AlphaFoldDB" id="A0A918NDK2"/>
<reference evidence="2" key="2">
    <citation type="submission" date="2020-09" db="EMBL/GenBank/DDBJ databases">
        <authorList>
            <person name="Sun Q."/>
            <person name="Kim S."/>
        </authorList>
    </citation>
    <scope>NUCLEOTIDE SEQUENCE</scope>
    <source>
        <strain evidence="2">KCTC 22169</strain>
    </source>
</reference>
<evidence type="ECO:0000313" key="3">
    <source>
        <dbReference type="Proteomes" id="UP000626148"/>
    </source>
</evidence>
<accession>A0A918NDK2</accession>
<feature type="domain" description="Lysozyme inhibitor LprI-like N-terminal" evidence="1">
    <location>
        <begin position="224"/>
        <end position="309"/>
    </location>
</feature>
<dbReference type="Pfam" id="PF07007">
    <property type="entry name" value="LprI"/>
    <property type="match status" value="1"/>
</dbReference>
<evidence type="ECO:0000313" key="2">
    <source>
        <dbReference type="EMBL" id="GGX62467.1"/>
    </source>
</evidence>
<reference evidence="2" key="1">
    <citation type="journal article" date="2014" name="Int. J. Syst. Evol. Microbiol.">
        <title>Complete genome sequence of Corynebacterium casei LMG S-19264T (=DSM 44701T), isolated from a smear-ripened cheese.</title>
        <authorList>
            <consortium name="US DOE Joint Genome Institute (JGI-PGF)"/>
            <person name="Walter F."/>
            <person name="Albersmeier A."/>
            <person name="Kalinowski J."/>
            <person name="Ruckert C."/>
        </authorList>
    </citation>
    <scope>NUCLEOTIDE SEQUENCE</scope>
    <source>
        <strain evidence="2">KCTC 22169</strain>
    </source>
</reference>
<dbReference type="InterPro" id="IPR009739">
    <property type="entry name" value="LprI-like_N"/>
</dbReference>
<keyword evidence="3" id="KW-1185">Reference proteome</keyword>
<evidence type="ECO:0000259" key="1">
    <source>
        <dbReference type="Pfam" id="PF07007"/>
    </source>
</evidence>
<comment type="caution">
    <text evidence="2">The sequence shown here is derived from an EMBL/GenBank/DDBJ whole genome shotgun (WGS) entry which is preliminary data.</text>
</comment>
<proteinExistence type="predicted"/>
<organism evidence="2 3">
    <name type="scientific">Saccharospirillum salsuginis</name>
    <dbReference type="NCBI Taxonomy" id="418750"/>
    <lineage>
        <taxon>Bacteria</taxon>
        <taxon>Pseudomonadati</taxon>
        <taxon>Pseudomonadota</taxon>
        <taxon>Gammaproteobacteria</taxon>
        <taxon>Oceanospirillales</taxon>
        <taxon>Saccharospirillaceae</taxon>
        <taxon>Saccharospirillum</taxon>
    </lineage>
</organism>
<dbReference type="EMBL" id="BMXR01000008">
    <property type="protein sequence ID" value="GGX62467.1"/>
    <property type="molecule type" value="Genomic_DNA"/>
</dbReference>
<dbReference type="Gene3D" id="1.20.1270.180">
    <property type="match status" value="1"/>
</dbReference>
<sequence length="321" mass="35942">MHMSKARDIIQEIAEVRERRRIGNAMAELPLRLFALERAFKLHGSTDAELAKYFPVALIACLEGYFRMAIKDLVDAGEPYLSNAEKPASSVKLDFSLLRAVHGKSVTVGEIVSHGVPISRLEHIESVFSSLLGTGFLSNLRVVSDRWAHEVKGQPAEPILKDPDRVFGDVARTFELRHIICHEIASAYEINLAEIESCFESCVAFLRAADELISETLYPNAPLTQSDMNTSAGESLIKKRAEVEYAIDELQKSLGEKEIDSLNKSQQLWEEYCDAWAHFVAGEREDGGTIWPVIYAGTAEANAQNRLDEIKSYRRLSDGWK</sequence>
<name>A0A918NDK2_9GAMM</name>
<dbReference type="Proteomes" id="UP000626148">
    <property type="component" value="Unassembled WGS sequence"/>
</dbReference>